<keyword evidence="3" id="KW-0418">Kinase</keyword>
<feature type="compositionally biased region" description="Low complexity" evidence="1">
    <location>
        <begin position="436"/>
        <end position="470"/>
    </location>
</feature>
<keyword evidence="4" id="KW-1185">Reference proteome</keyword>
<reference evidence="3 4" key="1">
    <citation type="submission" date="2023-11" db="EMBL/GenBank/DDBJ databases">
        <title>Halocaridina rubra genome assembly.</title>
        <authorList>
            <person name="Smith C."/>
        </authorList>
    </citation>
    <scope>NUCLEOTIDE SEQUENCE [LARGE SCALE GENOMIC DNA]</scope>
    <source>
        <strain evidence="3">EP-1</strain>
        <tissue evidence="3">Whole</tissue>
    </source>
</reference>
<keyword evidence="3" id="KW-0808">Transferase</keyword>
<feature type="compositionally biased region" description="Pro residues" evidence="1">
    <location>
        <begin position="343"/>
        <end position="352"/>
    </location>
</feature>
<proteinExistence type="predicted"/>
<dbReference type="Proteomes" id="UP001381693">
    <property type="component" value="Unassembled WGS sequence"/>
</dbReference>
<dbReference type="GO" id="GO:0004674">
    <property type="term" value="F:protein serine/threonine kinase activity"/>
    <property type="evidence" value="ECO:0007669"/>
    <property type="project" value="UniProtKB-EC"/>
</dbReference>
<evidence type="ECO:0000313" key="3">
    <source>
        <dbReference type="EMBL" id="KAK7081735.1"/>
    </source>
</evidence>
<dbReference type="InterPro" id="IPR000095">
    <property type="entry name" value="CRIB_dom"/>
</dbReference>
<comment type="caution">
    <text evidence="3">The sequence shown here is derived from an EMBL/GenBank/DDBJ whole genome shotgun (WGS) entry which is preliminary data.</text>
</comment>
<evidence type="ECO:0000259" key="2">
    <source>
        <dbReference type="PROSITE" id="PS50108"/>
    </source>
</evidence>
<feature type="region of interest" description="Disordered" evidence="1">
    <location>
        <begin position="86"/>
        <end position="500"/>
    </location>
</feature>
<evidence type="ECO:0000256" key="1">
    <source>
        <dbReference type="SAM" id="MobiDB-lite"/>
    </source>
</evidence>
<sequence length="561" mass="61968">NKKKVQISAPSNFEHRVHTGFDHHEQKYVGLPPQWQGIVSNALDKGRPMPLVDPSEITPMDMLDMKMTHDVSRGQDSSSRLTRGFATLNLADPNRNPQTNMRGDRIPGNNNNNNSGSHGAANLPKTSSVARSNSLRSSSPPRLRRGEHWGGHNMPPTLHEGEILDGPPHHWPHAQYPNHPQGQPHHLSHPGLYAGHLSHQQGPPHHPPYHHPLGPTQPPKGSPGYMPQHRPSQNHGPMHSNPHGPHPLPGVPHGHSFNGDERWDHRDSRGPSHPDMRRDGWGAGAIRTPSGPSSAGSAGSSGQHGPTPPPPHHQNLHNGHPPHPQGGRPPAQLPLEAGGPGHPNGPPYPPHSHPASHHPHPSSSYPAPNHISHQQSNQHHHQQSNQHYHQPGQHPHQSPPQHRSHHRGLQPLPPPHQSPHSAGAPPPPLHHPPPSHHTSQSQLHMTQHQQPSQSAQHPQNSQEQQQNHPQHQPPPPPPHGMQKMQMHSPPHQYPPHGQPYPKLSKSISSCEWCEILGGLIYFSYKRVKYLLTLLYLTLEMKMYIGSYAPFQKTCVKLLTPA</sequence>
<accession>A0AAN8XC36</accession>
<dbReference type="PROSITE" id="PS50108">
    <property type="entry name" value="CRIB"/>
    <property type="match status" value="1"/>
</dbReference>
<dbReference type="InterPro" id="IPR036936">
    <property type="entry name" value="CRIB_dom_sf"/>
</dbReference>
<feature type="compositionally biased region" description="Low complexity" evidence="1">
    <location>
        <begin position="361"/>
        <end position="401"/>
    </location>
</feature>
<dbReference type="EMBL" id="JAXCGZ010004479">
    <property type="protein sequence ID" value="KAK7081735.1"/>
    <property type="molecule type" value="Genomic_DNA"/>
</dbReference>
<evidence type="ECO:0000313" key="4">
    <source>
        <dbReference type="Proteomes" id="UP001381693"/>
    </source>
</evidence>
<feature type="compositionally biased region" description="Basic and acidic residues" evidence="1">
    <location>
        <begin position="258"/>
        <end position="280"/>
    </location>
</feature>
<dbReference type="FunFam" id="3.90.810.10:FF:000002">
    <property type="entry name" value="Non-specific serine/threonine protein kinase"/>
    <property type="match status" value="1"/>
</dbReference>
<organism evidence="3 4">
    <name type="scientific">Halocaridina rubra</name>
    <name type="common">Hawaiian red shrimp</name>
    <dbReference type="NCBI Taxonomy" id="373956"/>
    <lineage>
        <taxon>Eukaryota</taxon>
        <taxon>Metazoa</taxon>
        <taxon>Ecdysozoa</taxon>
        <taxon>Arthropoda</taxon>
        <taxon>Crustacea</taxon>
        <taxon>Multicrustacea</taxon>
        <taxon>Malacostraca</taxon>
        <taxon>Eumalacostraca</taxon>
        <taxon>Eucarida</taxon>
        <taxon>Decapoda</taxon>
        <taxon>Pleocyemata</taxon>
        <taxon>Caridea</taxon>
        <taxon>Atyoidea</taxon>
        <taxon>Atyidae</taxon>
        <taxon>Halocaridina</taxon>
    </lineage>
</organism>
<dbReference type="Gene3D" id="3.90.810.10">
    <property type="entry name" value="CRIB domain"/>
    <property type="match status" value="1"/>
</dbReference>
<dbReference type="EC" id="2.7.11.1" evidence="3"/>
<feature type="compositionally biased region" description="Low complexity" evidence="1">
    <location>
        <begin position="108"/>
        <end position="141"/>
    </location>
</feature>
<feature type="non-terminal residue" evidence="3">
    <location>
        <position position="1"/>
    </location>
</feature>
<dbReference type="SMART" id="SM00285">
    <property type="entry name" value="PBD"/>
    <property type="match status" value="1"/>
</dbReference>
<feature type="domain" description="CRIB" evidence="2">
    <location>
        <begin position="7"/>
        <end position="20"/>
    </location>
</feature>
<dbReference type="Pfam" id="PF00786">
    <property type="entry name" value="PBD"/>
    <property type="match status" value="1"/>
</dbReference>
<dbReference type="AlphaFoldDB" id="A0AAN8XC36"/>
<name>A0AAN8XC36_HALRR</name>
<feature type="compositionally biased region" description="Low complexity" evidence="1">
    <location>
        <begin position="289"/>
        <end position="305"/>
    </location>
</feature>
<gene>
    <name evidence="3" type="primary">PAK7_1</name>
    <name evidence="3" type="ORF">SK128_004126</name>
</gene>
<protein>
    <submittedName>
        <fullName evidence="3">Serine/threonine-protein kinase PAK 7</fullName>
        <ecNumber evidence="3">2.7.11.1</ecNumber>
    </submittedName>
</protein>